<evidence type="ECO:0000313" key="1">
    <source>
        <dbReference type="EMBL" id="BDT04783.1"/>
    </source>
</evidence>
<dbReference type="EMBL" id="AP026933">
    <property type="protein sequence ID" value="BDT04783.1"/>
    <property type="molecule type" value="Genomic_DNA"/>
</dbReference>
<reference evidence="1 2" key="1">
    <citation type="journal article" date="2022" name="Front. Microbiol.">
        <title>Male-killing mechanisms vary between Spiroplasma species.</title>
        <authorList>
            <person name="Arai H."/>
            <person name="Inoue M."/>
            <person name="Kageyama D."/>
        </authorList>
    </citation>
    <scope>NUCLEOTIDE SEQUENCE [LARGE SCALE GENOMIC DNA]</scope>
    <source>
        <strain evidence="2">sHm</strain>
    </source>
</reference>
<dbReference type="Proteomes" id="UP001163387">
    <property type="component" value="Chromosome"/>
</dbReference>
<keyword evidence="2" id="KW-1185">Reference proteome</keyword>
<name>A0ABM8BY32_9MOLU</name>
<dbReference type="RefSeq" id="WP_281748452.1">
    <property type="nucleotide sequence ID" value="NZ_AP026933.1"/>
</dbReference>
<accession>A0ABM8BY32</accession>
<sequence length="54" mass="6361">MDIQQDFYIKKVFYACYVKNIVLPISFLTNIGNKKGKCYVGNKQKLRNWNGNPF</sequence>
<evidence type="ECO:0008006" key="3">
    <source>
        <dbReference type="Google" id="ProtNLM"/>
    </source>
</evidence>
<gene>
    <name evidence="1" type="ORF">SHM_24290</name>
</gene>
<evidence type="ECO:0000313" key="2">
    <source>
        <dbReference type="Proteomes" id="UP001163387"/>
    </source>
</evidence>
<organism evidence="1 2">
    <name type="scientific">Spiroplasma ixodetis</name>
    <dbReference type="NCBI Taxonomy" id="2141"/>
    <lineage>
        <taxon>Bacteria</taxon>
        <taxon>Bacillati</taxon>
        <taxon>Mycoplasmatota</taxon>
        <taxon>Mollicutes</taxon>
        <taxon>Entomoplasmatales</taxon>
        <taxon>Spiroplasmataceae</taxon>
        <taxon>Spiroplasma</taxon>
    </lineage>
</organism>
<proteinExistence type="predicted"/>
<protein>
    <recommendedName>
        <fullName evidence="3">Spiroplasmavirus-related protein</fullName>
    </recommendedName>
</protein>